<keyword evidence="2" id="KW-1185">Reference proteome</keyword>
<accession>A0A858QCF0</accession>
<dbReference type="InterPro" id="IPR028978">
    <property type="entry name" value="Chorismate_lyase_/UTRA_dom_sf"/>
</dbReference>
<dbReference type="Proteomes" id="UP000503004">
    <property type="component" value="Chromosome"/>
</dbReference>
<dbReference type="Gene3D" id="3.40.1410.10">
    <property type="entry name" value="Chorismate lyase-like"/>
    <property type="match status" value="1"/>
</dbReference>
<evidence type="ECO:0000313" key="1">
    <source>
        <dbReference type="EMBL" id="QJD31481.1"/>
    </source>
</evidence>
<protein>
    <recommendedName>
        <fullName evidence="3">Chorismate lyase</fullName>
    </recommendedName>
</protein>
<organism evidence="1 2">
    <name type="scientific">Methylococcus geothermalis</name>
    <dbReference type="NCBI Taxonomy" id="2681310"/>
    <lineage>
        <taxon>Bacteria</taxon>
        <taxon>Pseudomonadati</taxon>
        <taxon>Pseudomonadota</taxon>
        <taxon>Gammaproteobacteria</taxon>
        <taxon>Methylococcales</taxon>
        <taxon>Methylococcaceae</taxon>
        <taxon>Methylococcus</taxon>
    </lineage>
</organism>
<evidence type="ECO:0008006" key="3">
    <source>
        <dbReference type="Google" id="ProtNLM"/>
    </source>
</evidence>
<proteinExistence type="predicted"/>
<dbReference type="SUPFAM" id="SSF64288">
    <property type="entry name" value="Chorismate lyase-like"/>
    <property type="match status" value="1"/>
</dbReference>
<evidence type="ECO:0000313" key="2">
    <source>
        <dbReference type="Proteomes" id="UP000503004"/>
    </source>
</evidence>
<dbReference type="KEGG" id="metu:GNH96_14885"/>
<reference evidence="2" key="1">
    <citation type="submission" date="2019-12" db="EMBL/GenBank/DDBJ databases">
        <authorList>
            <person name="Awala S.I."/>
            <person name="Rhee S.K."/>
        </authorList>
    </citation>
    <scope>NUCLEOTIDE SEQUENCE [LARGE SCALE GENOMIC DNA]</scope>
    <source>
        <strain evidence="2">IM1</strain>
    </source>
</reference>
<dbReference type="EMBL" id="CP046565">
    <property type="protein sequence ID" value="QJD31481.1"/>
    <property type="molecule type" value="Genomic_DNA"/>
</dbReference>
<sequence length="209" mass="23081">MSADPGGAPFWPDTGAGRLAALALIQTLNAELLASRSATLVLEKWCRDYRLAAEPRIVAERARGGHRAPDAEQLQRLGVASAAELKYRRVRLKCGGRVLSEADNWYVPARLTAEMNRLLDTTDTPFGKAVAPLEPYRRTYSARLLWSPLPDNWAVAGRDEPPARSPAGLAVPAGLFEHRAVLYTRDNLPFSEVHEVYQRDVLGFAPRLP</sequence>
<gene>
    <name evidence="1" type="ORF">GNH96_14885</name>
</gene>
<dbReference type="AlphaFoldDB" id="A0A858QCF0"/>
<name>A0A858QCF0_9GAMM</name>